<evidence type="ECO:0000256" key="2">
    <source>
        <dbReference type="ARBA" id="ARBA00004651"/>
    </source>
</evidence>
<keyword evidence="6" id="KW-0808">Transferase</keyword>
<proteinExistence type="predicted"/>
<evidence type="ECO:0000256" key="5">
    <source>
        <dbReference type="ARBA" id="ARBA00022553"/>
    </source>
</evidence>
<dbReference type="RefSeq" id="WP_079413135.1">
    <property type="nucleotide sequence ID" value="NZ_MBTG01000012.1"/>
</dbReference>
<evidence type="ECO:0000256" key="10">
    <source>
        <dbReference type="ARBA" id="ARBA00022840"/>
    </source>
</evidence>
<comment type="catalytic activity">
    <reaction evidence="1">
        <text>ATP + protein L-histidine = ADP + protein N-phospho-L-histidine.</text>
        <dbReference type="EC" id="2.7.13.3"/>
    </reaction>
</comment>
<evidence type="ECO:0000313" key="20">
    <source>
        <dbReference type="EMBL" id="OPH57680.1"/>
    </source>
</evidence>
<gene>
    <name evidence="20" type="ORF">BC351_03970</name>
</gene>
<dbReference type="SUPFAM" id="SSF158472">
    <property type="entry name" value="HAMP domain-like"/>
    <property type="match status" value="1"/>
</dbReference>
<dbReference type="Pfam" id="PF02518">
    <property type="entry name" value="HATPase_c"/>
    <property type="match status" value="1"/>
</dbReference>
<dbReference type="Gene3D" id="6.10.340.10">
    <property type="match status" value="1"/>
</dbReference>
<keyword evidence="5" id="KW-0597">Phosphoprotein</keyword>
<keyword evidence="7 17" id="KW-0812">Transmembrane</keyword>
<dbReference type="Gene3D" id="3.30.565.10">
    <property type="entry name" value="Histidine kinase-like ATPase, C-terminal domain"/>
    <property type="match status" value="1"/>
</dbReference>
<dbReference type="PANTHER" id="PTHR45528:SF11">
    <property type="entry name" value="HISTIDINE KINASE"/>
    <property type="match status" value="1"/>
</dbReference>
<keyword evidence="13" id="KW-0843">Virulence</keyword>
<dbReference type="EC" id="2.7.13.3" evidence="3"/>
<dbReference type="CDD" id="cd00075">
    <property type="entry name" value="HATPase"/>
    <property type="match status" value="1"/>
</dbReference>
<dbReference type="Pfam" id="PF00512">
    <property type="entry name" value="HisKA"/>
    <property type="match status" value="1"/>
</dbReference>
<dbReference type="InterPro" id="IPR036890">
    <property type="entry name" value="HATPase_C_sf"/>
</dbReference>
<evidence type="ECO:0000313" key="21">
    <source>
        <dbReference type="Proteomes" id="UP000190626"/>
    </source>
</evidence>
<dbReference type="InterPro" id="IPR050398">
    <property type="entry name" value="HssS/ArlS-like"/>
</dbReference>
<evidence type="ECO:0000256" key="4">
    <source>
        <dbReference type="ARBA" id="ARBA00022475"/>
    </source>
</evidence>
<keyword evidence="12" id="KW-0902">Two-component regulatory system</keyword>
<comment type="function">
    <text evidence="15">Member of the two-component regulatory system HssS/HssR involved in intracellular heme homeostasis and tempering of staphylococcal virulence. HssS functions as a heme sensor histidine kinase which is autophosphorylated at a histidine residue and transfers its phosphate group to an aspartate residue of HssR. HssR/HssS activates the expression of hrtAB, an efflux pump, in response to extracellular heme, hemin, hemoglobin or blood.</text>
</comment>
<evidence type="ECO:0000256" key="13">
    <source>
        <dbReference type="ARBA" id="ARBA00023026"/>
    </source>
</evidence>
<dbReference type="InterPro" id="IPR003661">
    <property type="entry name" value="HisK_dim/P_dom"/>
</dbReference>
<comment type="subcellular location">
    <subcellularLocation>
        <location evidence="2">Cell membrane</location>
        <topology evidence="2">Multi-pass membrane protein</topology>
    </subcellularLocation>
</comment>
<dbReference type="SUPFAM" id="SSF47384">
    <property type="entry name" value="Homodimeric domain of signal transducing histidine kinase"/>
    <property type="match status" value="1"/>
</dbReference>
<dbReference type="OrthoDB" id="9813151at2"/>
<dbReference type="SMART" id="SM00388">
    <property type="entry name" value="HisKA"/>
    <property type="match status" value="1"/>
</dbReference>
<evidence type="ECO:0000256" key="6">
    <source>
        <dbReference type="ARBA" id="ARBA00022679"/>
    </source>
</evidence>
<dbReference type="EMBL" id="MBTG01000012">
    <property type="protein sequence ID" value="OPH57680.1"/>
    <property type="molecule type" value="Genomic_DNA"/>
</dbReference>
<accession>A0A1V4HKA7</accession>
<keyword evidence="21" id="KW-1185">Reference proteome</keyword>
<reference evidence="21" key="1">
    <citation type="submission" date="2016-07" db="EMBL/GenBank/DDBJ databases">
        <authorList>
            <person name="Florea S."/>
            <person name="Webb J.S."/>
            <person name="Jaromczyk J."/>
            <person name="Schardl C.L."/>
        </authorList>
    </citation>
    <scope>NUCLEOTIDE SEQUENCE [LARGE SCALE GENOMIC DNA]</scope>
    <source>
        <strain evidence="21">CY1</strain>
    </source>
</reference>
<evidence type="ECO:0000256" key="14">
    <source>
        <dbReference type="ARBA" id="ARBA00023136"/>
    </source>
</evidence>
<dbReference type="FunFam" id="3.30.565.10:FF:000006">
    <property type="entry name" value="Sensor histidine kinase WalK"/>
    <property type="match status" value="1"/>
</dbReference>
<keyword evidence="8" id="KW-0547">Nucleotide-binding</keyword>
<feature type="domain" description="Histidine kinase" evidence="18">
    <location>
        <begin position="245"/>
        <end position="460"/>
    </location>
</feature>
<dbReference type="InterPro" id="IPR005467">
    <property type="entry name" value="His_kinase_dom"/>
</dbReference>
<dbReference type="InterPro" id="IPR003660">
    <property type="entry name" value="HAMP_dom"/>
</dbReference>
<sequence length="467" mass="52997">MTLYLRVVLTFLAVVVVSVLLAFFIAMLLYTNRITTELQASLLKAGNQLAEMSNEYQTTKLETLLEGSTKFNDSYSLFLFDNSGYLASFGVEKKNDMSEMDQQKVISVLQGNIYQNEKTNFIYTDFKQSTSLMIGIPLAVNGRQYALFLTPKVSEVARKQTRDSITTVLLIVLLVGSLLILVASRYIVSPMKKLTRATNRLARGNFNVNVNIQRNDEIGLLAEGFNHMAGELKQLEQMRQDFVSNVSHEIQSPLTSIRGFSKVLRQSALQEEERHRYLEIIERESERLTRLSENLLKLASLESEQHPFHPSTYNLDEQLRRVLVFYEPQWSEKEQVLDLNLPRVKISADADQLNQVWTNLLGNAIKFTPPQGIIQIKLAAKTDHVVISIQDTGIGIKKEEQERIFERFYKADHARQWGTGGSGLGLAIVRKILERHQGSISVASEPGEGTLFTVILPIITYLQENHK</sequence>
<evidence type="ECO:0000256" key="16">
    <source>
        <dbReference type="ARBA" id="ARBA00040841"/>
    </source>
</evidence>
<evidence type="ECO:0000256" key="8">
    <source>
        <dbReference type="ARBA" id="ARBA00022741"/>
    </source>
</evidence>
<comment type="caution">
    <text evidence="20">The sequence shown here is derived from an EMBL/GenBank/DDBJ whole genome shotgun (WGS) entry which is preliminary data.</text>
</comment>
<protein>
    <recommendedName>
        <fullName evidence="16">Heme sensor protein HssS</fullName>
        <ecNumber evidence="3">2.7.13.3</ecNumber>
    </recommendedName>
</protein>
<evidence type="ECO:0000256" key="15">
    <source>
        <dbReference type="ARBA" id="ARBA00037219"/>
    </source>
</evidence>
<evidence type="ECO:0000256" key="11">
    <source>
        <dbReference type="ARBA" id="ARBA00022989"/>
    </source>
</evidence>
<dbReference type="Proteomes" id="UP000190626">
    <property type="component" value="Unassembled WGS sequence"/>
</dbReference>
<dbReference type="GO" id="GO:0005886">
    <property type="term" value="C:plasma membrane"/>
    <property type="evidence" value="ECO:0007669"/>
    <property type="project" value="UniProtKB-SubCell"/>
</dbReference>
<dbReference type="InterPro" id="IPR003594">
    <property type="entry name" value="HATPase_dom"/>
</dbReference>
<dbReference type="Pfam" id="PF00672">
    <property type="entry name" value="HAMP"/>
    <property type="match status" value="1"/>
</dbReference>
<dbReference type="SMART" id="SM00387">
    <property type="entry name" value="HATPase_c"/>
    <property type="match status" value="1"/>
</dbReference>
<evidence type="ECO:0000256" key="1">
    <source>
        <dbReference type="ARBA" id="ARBA00000085"/>
    </source>
</evidence>
<dbReference type="AlphaFoldDB" id="A0A1V4HKA7"/>
<keyword evidence="10" id="KW-0067">ATP-binding</keyword>
<dbReference type="GO" id="GO:0000155">
    <property type="term" value="F:phosphorelay sensor kinase activity"/>
    <property type="evidence" value="ECO:0007669"/>
    <property type="project" value="InterPro"/>
</dbReference>
<evidence type="ECO:0000256" key="3">
    <source>
        <dbReference type="ARBA" id="ARBA00012438"/>
    </source>
</evidence>
<dbReference type="GO" id="GO:0005524">
    <property type="term" value="F:ATP binding"/>
    <property type="evidence" value="ECO:0007669"/>
    <property type="project" value="UniProtKB-KW"/>
</dbReference>
<dbReference type="STRING" id="1469647.BC351_03970"/>
<dbReference type="PROSITE" id="PS50109">
    <property type="entry name" value="HIS_KIN"/>
    <property type="match status" value="1"/>
</dbReference>
<dbReference type="Gene3D" id="1.10.287.130">
    <property type="match status" value="1"/>
</dbReference>
<dbReference type="InterPro" id="IPR004358">
    <property type="entry name" value="Sig_transdc_His_kin-like_C"/>
</dbReference>
<keyword evidence="9" id="KW-0418">Kinase</keyword>
<organism evidence="20 21">
    <name type="scientific">Paenibacillus ferrarius</name>
    <dbReference type="NCBI Taxonomy" id="1469647"/>
    <lineage>
        <taxon>Bacteria</taxon>
        <taxon>Bacillati</taxon>
        <taxon>Bacillota</taxon>
        <taxon>Bacilli</taxon>
        <taxon>Bacillales</taxon>
        <taxon>Paenibacillaceae</taxon>
        <taxon>Paenibacillus</taxon>
    </lineage>
</organism>
<keyword evidence="14 17" id="KW-0472">Membrane</keyword>
<evidence type="ECO:0000256" key="9">
    <source>
        <dbReference type="ARBA" id="ARBA00022777"/>
    </source>
</evidence>
<feature type="transmembrane region" description="Helical" evidence="17">
    <location>
        <begin position="6"/>
        <end position="30"/>
    </location>
</feature>
<dbReference type="CDD" id="cd00082">
    <property type="entry name" value="HisKA"/>
    <property type="match status" value="1"/>
</dbReference>
<keyword evidence="11 17" id="KW-1133">Transmembrane helix</keyword>
<evidence type="ECO:0000256" key="7">
    <source>
        <dbReference type="ARBA" id="ARBA00022692"/>
    </source>
</evidence>
<evidence type="ECO:0000256" key="17">
    <source>
        <dbReference type="SAM" id="Phobius"/>
    </source>
</evidence>
<dbReference type="FunFam" id="1.10.287.130:FF:000001">
    <property type="entry name" value="Two-component sensor histidine kinase"/>
    <property type="match status" value="1"/>
</dbReference>
<feature type="transmembrane region" description="Helical" evidence="17">
    <location>
        <begin position="168"/>
        <end position="188"/>
    </location>
</feature>
<dbReference type="CDD" id="cd06225">
    <property type="entry name" value="HAMP"/>
    <property type="match status" value="1"/>
</dbReference>
<name>A0A1V4HKA7_9BACL</name>
<keyword evidence="4" id="KW-1003">Cell membrane</keyword>
<evidence type="ECO:0000259" key="19">
    <source>
        <dbReference type="PROSITE" id="PS50885"/>
    </source>
</evidence>
<dbReference type="SUPFAM" id="SSF55874">
    <property type="entry name" value="ATPase domain of HSP90 chaperone/DNA topoisomerase II/histidine kinase"/>
    <property type="match status" value="1"/>
</dbReference>
<dbReference type="PANTHER" id="PTHR45528">
    <property type="entry name" value="SENSOR HISTIDINE KINASE CPXA"/>
    <property type="match status" value="1"/>
</dbReference>
<dbReference type="InterPro" id="IPR036097">
    <property type="entry name" value="HisK_dim/P_sf"/>
</dbReference>
<evidence type="ECO:0000259" key="18">
    <source>
        <dbReference type="PROSITE" id="PS50109"/>
    </source>
</evidence>
<feature type="domain" description="HAMP" evidence="19">
    <location>
        <begin position="185"/>
        <end position="237"/>
    </location>
</feature>
<dbReference type="SMART" id="SM00304">
    <property type="entry name" value="HAMP"/>
    <property type="match status" value="1"/>
</dbReference>
<evidence type="ECO:0000256" key="12">
    <source>
        <dbReference type="ARBA" id="ARBA00023012"/>
    </source>
</evidence>
<dbReference type="PRINTS" id="PR00344">
    <property type="entry name" value="BCTRLSENSOR"/>
</dbReference>
<dbReference type="PROSITE" id="PS50885">
    <property type="entry name" value="HAMP"/>
    <property type="match status" value="1"/>
</dbReference>